<dbReference type="Proteomes" id="UP000063308">
    <property type="component" value="Chromosome"/>
</dbReference>
<sequence>MLGCSFFSSLRAKRSNPDCLRGKILDCFVARAPRNDG</sequence>
<reference evidence="1 2" key="1">
    <citation type="submission" date="2014-11" db="EMBL/GenBank/DDBJ databases">
        <title>Symbiosis island explosion on the genome of extra-slow-growing strains of soybean bradyrhizobia with massive insertion sequences.</title>
        <authorList>
            <person name="Iida T."/>
            <person name="Minamisawa K."/>
        </authorList>
    </citation>
    <scope>NUCLEOTIDE SEQUENCE [LARGE SCALE GENOMIC DNA]</scope>
    <source>
        <strain evidence="1 2">NK6</strain>
    </source>
</reference>
<name>A0A0E4BUH5_9BRAD</name>
<evidence type="ECO:0000313" key="2">
    <source>
        <dbReference type="Proteomes" id="UP000063308"/>
    </source>
</evidence>
<evidence type="ECO:0000313" key="1">
    <source>
        <dbReference type="EMBL" id="BAR61239.1"/>
    </source>
</evidence>
<gene>
    <name evidence="1" type="ORF">NK6_8089</name>
</gene>
<proteinExistence type="predicted"/>
<dbReference type="EMBL" id="AP014685">
    <property type="protein sequence ID" value="BAR61239.1"/>
    <property type="molecule type" value="Genomic_DNA"/>
</dbReference>
<dbReference type="AlphaFoldDB" id="A0A0E4BUH5"/>
<accession>A0A0E4BUH5</accession>
<protein>
    <submittedName>
        <fullName evidence="1">Uncharacterized protein</fullName>
    </submittedName>
</protein>
<organism evidence="1 2">
    <name type="scientific">Bradyrhizobium diazoefficiens</name>
    <dbReference type="NCBI Taxonomy" id="1355477"/>
    <lineage>
        <taxon>Bacteria</taxon>
        <taxon>Pseudomonadati</taxon>
        <taxon>Pseudomonadota</taxon>
        <taxon>Alphaproteobacteria</taxon>
        <taxon>Hyphomicrobiales</taxon>
        <taxon>Nitrobacteraceae</taxon>
        <taxon>Bradyrhizobium</taxon>
    </lineage>
</organism>